<dbReference type="SUPFAM" id="SSF53850">
    <property type="entry name" value="Periplasmic binding protein-like II"/>
    <property type="match status" value="1"/>
</dbReference>
<dbReference type="OrthoDB" id="6192933at2"/>
<dbReference type="PANTHER" id="PTHR35936">
    <property type="entry name" value="MEMBRANE-BOUND LYTIC MUREIN TRANSGLYCOSYLASE F"/>
    <property type="match status" value="1"/>
</dbReference>
<keyword evidence="8" id="KW-1185">Reference proteome</keyword>
<dbReference type="PROSITE" id="PS01039">
    <property type="entry name" value="SBP_BACTERIAL_3"/>
    <property type="match status" value="1"/>
</dbReference>
<feature type="signal peptide" evidence="5">
    <location>
        <begin position="1"/>
        <end position="21"/>
    </location>
</feature>
<evidence type="ECO:0000256" key="1">
    <source>
        <dbReference type="ARBA" id="ARBA00004196"/>
    </source>
</evidence>
<dbReference type="RefSeq" id="WP_147076015.1">
    <property type="nucleotide sequence ID" value="NZ_BJZT01000001.1"/>
</dbReference>
<reference evidence="7 8" key="1">
    <citation type="submission" date="2019-07" db="EMBL/GenBank/DDBJ databases">
        <title>Whole genome shotgun sequence of Methylobacterium haplocladii NBRC 107714.</title>
        <authorList>
            <person name="Hosoyama A."/>
            <person name="Uohara A."/>
            <person name="Ohji S."/>
            <person name="Ichikawa N."/>
        </authorList>
    </citation>
    <scope>NUCLEOTIDE SEQUENCE [LARGE SCALE GENOMIC DNA]</scope>
    <source>
        <strain evidence="7 8">NBRC 107714</strain>
    </source>
</reference>
<evidence type="ECO:0000256" key="4">
    <source>
        <dbReference type="RuleBase" id="RU003744"/>
    </source>
</evidence>
<name>A0A512IJ18_9HYPH</name>
<comment type="similarity">
    <text evidence="2 4">Belongs to the bacterial solute-binding protein 3 family.</text>
</comment>
<evidence type="ECO:0000313" key="7">
    <source>
        <dbReference type="EMBL" id="GEO97696.1"/>
    </source>
</evidence>
<dbReference type="GO" id="GO:0030313">
    <property type="term" value="C:cell envelope"/>
    <property type="evidence" value="ECO:0007669"/>
    <property type="project" value="UniProtKB-SubCell"/>
</dbReference>
<accession>A0A512IJ18</accession>
<dbReference type="PANTHER" id="PTHR35936:SF17">
    <property type="entry name" value="ARGININE-BINDING EXTRACELLULAR PROTEIN ARTP"/>
    <property type="match status" value="1"/>
</dbReference>
<proteinExistence type="inferred from homology"/>
<gene>
    <name evidence="7" type="ORF">MHA02_00840</name>
</gene>
<keyword evidence="3 5" id="KW-0732">Signal</keyword>
<sequence length="282" mass="29999">MVRGFLFSVAAVALATAPVAARPLDEVASDGTLRVVLYEQNAPFSDLKDGKPYGIEVDLAEALAAALKVKAEIRLVDAGENVDGDFRLNLWKGDLAGSQLGDLMLHVPVDKLLAIRNEQIFMTRPYYDQRLAFAVRKSAVENFETVGDIGTAAIDVEGNSASDAMLLTAQGGQLRPNLKHFKSFDEAAKAFLAGDAPILAGSRAGIESALFAAKSSKDEIGIRELRLGGPVKLTWDLGGAVKSDSRDLAYAVGDAITAMTENGTLKAIFDKHGVEFSAPKGY</sequence>
<comment type="subcellular location">
    <subcellularLocation>
        <location evidence="1">Cell envelope</location>
    </subcellularLocation>
</comment>
<evidence type="ECO:0000256" key="2">
    <source>
        <dbReference type="ARBA" id="ARBA00010333"/>
    </source>
</evidence>
<dbReference type="SMART" id="SM00062">
    <property type="entry name" value="PBPb"/>
    <property type="match status" value="1"/>
</dbReference>
<evidence type="ECO:0000256" key="5">
    <source>
        <dbReference type="SAM" id="SignalP"/>
    </source>
</evidence>
<dbReference type="InterPro" id="IPR018313">
    <property type="entry name" value="SBP_3_CS"/>
</dbReference>
<feature type="domain" description="Solute-binding protein family 3/N-terminal" evidence="6">
    <location>
        <begin position="32"/>
        <end position="275"/>
    </location>
</feature>
<comment type="caution">
    <text evidence="7">The sequence shown here is derived from an EMBL/GenBank/DDBJ whole genome shotgun (WGS) entry which is preliminary data.</text>
</comment>
<protein>
    <submittedName>
        <fullName evidence="7">Amino acid ABC transporter substrate-binding protein</fullName>
    </submittedName>
</protein>
<dbReference type="Proteomes" id="UP000321258">
    <property type="component" value="Unassembled WGS sequence"/>
</dbReference>
<evidence type="ECO:0000259" key="6">
    <source>
        <dbReference type="SMART" id="SM00062"/>
    </source>
</evidence>
<dbReference type="Gene3D" id="3.40.190.10">
    <property type="entry name" value="Periplasmic binding protein-like II"/>
    <property type="match status" value="2"/>
</dbReference>
<evidence type="ECO:0000313" key="8">
    <source>
        <dbReference type="Proteomes" id="UP000321258"/>
    </source>
</evidence>
<evidence type="ECO:0000256" key="3">
    <source>
        <dbReference type="ARBA" id="ARBA00022729"/>
    </source>
</evidence>
<dbReference type="AlphaFoldDB" id="A0A512IJ18"/>
<dbReference type="InterPro" id="IPR001638">
    <property type="entry name" value="Solute-binding_3/MltF_N"/>
</dbReference>
<feature type="chain" id="PRO_5022027628" evidence="5">
    <location>
        <begin position="22"/>
        <end position="282"/>
    </location>
</feature>
<dbReference type="EMBL" id="BJZT01000001">
    <property type="protein sequence ID" value="GEO97696.1"/>
    <property type="molecule type" value="Genomic_DNA"/>
</dbReference>
<organism evidence="7 8">
    <name type="scientific">Methylobacterium haplocladii</name>
    <dbReference type="NCBI Taxonomy" id="1176176"/>
    <lineage>
        <taxon>Bacteria</taxon>
        <taxon>Pseudomonadati</taxon>
        <taxon>Pseudomonadota</taxon>
        <taxon>Alphaproteobacteria</taxon>
        <taxon>Hyphomicrobiales</taxon>
        <taxon>Methylobacteriaceae</taxon>
        <taxon>Methylobacterium</taxon>
    </lineage>
</organism>